<name>A0A8H7W147_9HELO</name>
<sequence length="301" mass="33650">MAALPTRIRQNIRDQFTSPTCPLVVKTAHLTATLGYPTFISPEWNMLWKTLQAHYPDPSAFVPDISTTILAWCDAFLWWLENSENEEHVESLLELLKGRSMVEIVLEVSATSTRPSTTWHKRKCCFIVALPNRKLPQHHTALAGFSTDFLNLFNATPLQQASSFPAIISSLPTDPDDWADLDLGSPESQIAPYSDIGTRLNMARTEVEDTMPDISTIQRPEDLTRQPPYRLVPPAVDIKLQESAFGLGLLHDTLTLEAVRGREVNAMLVLVFVENVLGYFPVPSSGSAGSVWEFKRTKGFK</sequence>
<protein>
    <submittedName>
        <fullName evidence="1">Uncharacterized protein</fullName>
    </submittedName>
</protein>
<comment type="caution">
    <text evidence="1">The sequence shown here is derived from an EMBL/GenBank/DDBJ whole genome shotgun (WGS) entry which is preliminary data.</text>
</comment>
<dbReference type="EMBL" id="JAFJYH010000498">
    <property type="protein sequence ID" value="KAG4411267.1"/>
    <property type="molecule type" value="Genomic_DNA"/>
</dbReference>
<dbReference type="AlphaFoldDB" id="A0A8H7W147"/>
<organism evidence="1 2">
    <name type="scientific">Cadophora malorum</name>
    <dbReference type="NCBI Taxonomy" id="108018"/>
    <lineage>
        <taxon>Eukaryota</taxon>
        <taxon>Fungi</taxon>
        <taxon>Dikarya</taxon>
        <taxon>Ascomycota</taxon>
        <taxon>Pezizomycotina</taxon>
        <taxon>Leotiomycetes</taxon>
        <taxon>Helotiales</taxon>
        <taxon>Ploettnerulaceae</taxon>
        <taxon>Cadophora</taxon>
    </lineage>
</organism>
<proteinExistence type="predicted"/>
<evidence type="ECO:0000313" key="1">
    <source>
        <dbReference type="EMBL" id="KAG4411267.1"/>
    </source>
</evidence>
<reference evidence="1" key="1">
    <citation type="submission" date="2021-02" db="EMBL/GenBank/DDBJ databases">
        <title>Genome sequence Cadophora malorum strain M34.</title>
        <authorList>
            <person name="Stefanovic E."/>
            <person name="Vu D."/>
            <person name="Scully C."/>
            <person name="Dijksterhuis J."/>
            <person name="Roader J."/>
            <person name="Houbraken J."/>
        </authorList>
    </citation>
    <scope>NUCLEOTIDE SEQUENCE</scope>
    <source>
        <strain evidence="1">M34</strain>
    </source>
</reference>
<accession>A0A8H7W147</accession>
<dbReference type="OrthoDB" id="4926491at2759"/>
<evidence type="ECO:0000313" key="2">
    <source>
        <dbReference type="Proteomes" id="UP000664132"/>
    </source>
</evidence>
<dbReference type="Proteomes" id="UP000664132">
    <property type="component" value="Unassembled WGS sequence"/>
</dbReference>
<gene>
    <name evidence="1" type="ORF">IFR04_015593</name>
</gene>
<keyword evidence="2" id="KW-1185">Reference proteome</keyword>